<feature type="region of interest" description="Disordered" evidence="10">
    <location>
        <begin position="296"/>
        <end position="364"/>
    </location>
</feature>
<dbReference type="Gene3D" id="3.40.50.300">
    <property type="entry name" value="P-loop containing nucleotide triphosphate hydrolases"/>
    <property type="match status" value="2"/>
</dbReference>
<dbReference type="InterPro" id="IPR035906">
    <property type="entry name" value="MetI-like_sf"/>
</dbReference>
<keyword evidence="6" id="KW-0067">ATP-binding</keyword>
<dbReference type="EMBL" id="VFPG01000001">
    <property type="protein sequence ID" value="TQM30585.1"/>
    <property type="molecule type" value="Genomic_DNA"/>
</dbReference>
<evidence type="ECO:0000256" key="1">
    <source>
        <dbReference type="ARBA" id="ARBA00004141"/>
    </source>
</evidence>
<evidence type="ECO:0000256" key="3">
    <source>
        <dbReference type="ARBA" id="ARBA00022448"/>
    </source>
</evidence>
<evidence type="ECO:0000256" key="10">
    <source>
        <dbReference type="SAM" id="MobiDB-lite"/>
    </source>
</evidence>
<dbReference type="PANTHER" id="PTHR43776">
    <property type="entry name" value="TRANSPORT ATP-BINDING PROTEIN"/>
    <property type="match status" value="1"/>
</dbReference>
<feature type="domain" description="ABC transporter" evidence="11">
    <location>
        <begin position="369"/>
        <end position="606"/>
    </location>
</feature>
<keyword evidence="8 9" id="KW-0472">Membrane</keyword>
<protein>
    <submittedName>
        <fullName evidence="13">ABC-type glutathione transport system ATPase component</fullName>
    </submittedName>
</protein>
<dbReference type="InterPro" id="IPR003439">
    <property type="entry name" value="ABC_transporter-like_ATP-bd"/>
</dbReference>
<accession>A0A543F9T9</accession>
<evidence type="ECO:0000256" key="9">
    <source>
        <dbReference type="RuleBase" id="RU363032"/>
    </source>
</evidence>
<dbReference type="AlphaFoldDB" id="A0A543F9T9"/>
<evidence type="ECO:0000256" key="8">
    <source>
        <dbReference type="ARBA" id="ARBA00023136"/>
    </source>
</evidence>
<keyword evidence="4 9" id="KW-0812">Transmembrane</keyword>
<dbReference type="Proteomes" id="UP000316331">
    <property type="component" value="Unassembled WGS sequence"/>
</dbReference>
<dbReference type="Gene3D" id="1.10.3720.10">
    <property type="entry name" value="MetI-like"/>
    <property type="match status" value="1"/>
</dbReference>
<proteinExistence type="inferred from homology"/>
<feature type="transmembrane region" description="Helical" evidence="9">
    <location>
        <begin position="228"/>
        <end position="253"/>
    </location>
</feature>
<evidence type="ECO:0000256" key="7">
    <source>
        <dbReference type="ARBA" id="ARBA00022989"/>
    </source>
</evidence>
<dbReference type="Pfam" id="PF00005">
    <property type="entry name" value="ABC_tran"/>
    <property type="match status" value="2"/>
</dbReference>
<gene>
    <name evidence="13" type="ORF">FB390_2215</name>
</gene>
<feature type="region of interest" description="Disordered" evidence="10">
    <location>
        <begin position="581"/>
        <end position="608"/>
    </location>
</feature>
<organism evidence="13 14">
    <name type="scientific">Nocardia bhagyanarayanae</name>
    <dbReference type="NCBI Taxonomy" id="1215925"/>
    <lineage>
        <taxon>Bacteria</taxon>
        <taxon>Bacillati</taxon>
        <taxon>Actinomycetota</taxon>
        <taxon>Actinomycetes</taxon>
        <taxon>Mycobacteriales</taxon>
        <taxon>Nocardiaceae</taxon>
        <taxon>Nocardia</taxon>
    </lineage>
</organism>
<dbReference type="GO" id="GO:0005886">
    <property type="term" value="C:plasma membrane"/>
    <property type="evidence" value="ECO:0007669"/>
    <property type="project" value="UniProtKB-SubCell"/>
</dbReference>
<dbReference type="GO" id="GO:0055085">
    <property type="term" value="P:transmembrane transport"/>
    <property type="evidence" value="ECO:0007669"/>
    <property type="project" value="InterPro"/>
</dbReference>
<evidence type="ECO:0000256" key="5">
    <source>
        <dbReference type="ARBA" id="ARBA00022741"/>
    </source>
</evidence>
<dbReference type="RefSeq" id="WP_246123956.1">
    <property type="nucleotide sequence ID" value="NZ_VFPG01000001.1"/>
</dbReference>
<dbReference type="InterPro" id="IPR050319">
    <property type="entry name" value="ABC_transp_ATP-bind"/>
</dbReference>
<dbReference type="PANTHER" id="PTHR43776:SF7">
    <property type="entry name" value="D,D-DIPEPTIDE TRANSPORT ATP-BINDING PROTEIN DDPF-RELATED"/>
    <property type="match status" value="1"/>
</dbReference>
<dbReference type="InterPro" id="IPR000515">
    <property type="entry name" value="MetI-like"/>
</dbReference>
<dbReference type="Pfam" id="PF00528">
    <property type="entry name" value="BPD_transp_1"/>
    <property type="match status" value="1"/>
</dbReference>
<evidence type="ECO:0000256" key="4">
    <source>
        <dbReference type="ARBA" id="ARBA00022692"/>
    </source>
</evidence>
<dbReference type="CDD" id="cd03257">
    <property type="entry name" value="ABC_NikE_OppD_transporters"/>
    <property type="match status" value="1"/>
</dbReference>
<keyword evidence="7 9" id="KW-1133">Transmembrane helix</keyword>
<dbReference type="SUPFAM" id="SSF52540">
    <property type="entry name" value="P-loop containing nucleoside triphosphate hydrolases"/>
    <property type="match status" value="2"/>
</dbReference>
<comment type="caution">
    <text evidence="13">The sequence shown here is derived from an EMBL/GenBank/DDBJ whole genome shotgun (WGS) entry which is preliminary data.</text>
</comment>
<feature type="transmembrane region" description="Helical" evidence="9">
    <location>
        <begin position="65"/>
        <end position="91"/>
    </location>
</feature>
<feature type="transmembrane region" description="Helical" evidence="9">
    <location>
        <begin position="98"/>
        <end position="119"/>
    </location>
</feature>
<evidence type="ECO:0000256" key="6">
    <source>
        <dbReference type="ARBA" id="ARBA00022840"/>
    </source>
</evidence>
<name>A0A543F9T9_9NOCA</name>
<dbReference type="CDD" id="cd06261">
    <property type="entry name" value="TM_PBP2"/>
    <property type="match status" value="1"/>
</dbReference>
<dbReference type="SUPFAM" id="SSF161098">
    <property type="entry name" value="MetI-like"/>
    <property type="match status" value="1"/>
</dbReference>
<dbReference type="GO" id="GO:0005524">
    <property type="term" value="F:ATP binding"/>
    <property type="evidence" value="ECO:0007669"/>
    <property type="project" value="UniProtKB-KW"/>
</dbReference>
<comment type="similarity">
    <text evidence="2">Belongs to the ABC transporter superfamily.</text>
</comment>
<comment type="similarity">
    <text evidence="9">Belongs to the binding-protein-dependent transport system permease family.</text>
</comment>
<dbReference type="SMART" id="SM00382">
    <property type="entry name" value="AAA"/>
    <property type="match status" value="2"/>
</dbReference>
<evidence type="ECO:0000313" key="13">
    <source>
        <dbReference type="EMBL" id="TQM30585.1"/>
    </source>
</evidence>
<dbReference type="PROSITE" id="PS00211">
    <property type="entry name" value="ABC_TRANSPORTER_1"/>
    <property type="match status" value="2"/>
</dbReference>
<evidence type="ECO:0000259" key="12">
    <source>
        <dbReference type="PROSITE" id="PS50928"/>
    </source>
</evidence>
<dbReference type="InterPro" id="IPR017871">
    <property type="entry name" value="ABC_transporter-like_CS"/>
</dbReference>
<dbReference type="GO" id="GO:0016887">
    <property type="term" value="F:ATP hydrolysis activity"/>
    <property type="evidence" value="ECO:0007669"/>
    <property type="project" value="InterPro"/>
</dbReference>
<reference evidence="13 14" key="1">
    <citation type="submission" date="2019-06" db="EMBL/GenBank/DDBJ databases">
        <title>Sequencing the genomes of 1000 actinobacteria strains.</title>
        <authorList>
            <person name="Klenk H.-P."/>
        </authorList>
    </citation>
    <scope>NUCLEOTIDE SEQUENCE [LARGE SCALE GENOMIC DNA]</scope>
    <source>
        <strain evidence="13 14">DSM 103495</strain>
    </source>
</reference>
<keyword evidence="14" id="KW-1185">Reference proteome</keyword>
<feature type="domain" description="ABC transporter" evidence="11">
    <location>
        <begin position="620"/>
        <end position="859"/>
    </location>
</feature>
<evidence type="ECO:0000313" key="14">
    <source>
        <dbReference type="Proteomes" id="UP000316331"/>
    </source>
</evidence>
<evidence type="ECO:0000256" key="2">
    <source>
        <dbReference type="ARBA" id="ARBA00005417"/>
    </source>
</evidence>
<dbReference type="InterPro" id="IPR003593">
    <property type="entry name" value="AAA+_ATPase"/>
</dbReference>
<feature type="transmembrane region" description="Helical" evidence="9">
    <location>
        <begin position="125"/>
        <end position="143"/>
    </location>
</feature>
<dbReference type="InterPro" id="IPR027417">
    <property type="entry name" value="P-loop_NTPase"/>
</dbReference>
<evidence type="ECO:0000259" key="11">
    <source>
        <dbReference type="PROSITE" id="PS50893"/>
    </source>
</evidence>
<feature type="domain" description="ABC transmembrane type-1" evidence="12">
    <location>
        <begin position="68"/>
        <end position="253"/>
    </location>
</feature>
<dbReference type="PROSITE" id="PS50928">
    <property type="entry name" value="ABC_TM1"/>
    <property type="match status" value="1"/>
</dbReference>
<dbReference type="PROSITE" id="PS50893">
    <property type="entry name" value="ABC_TRANSPORTER_2"/>
    <property type="match status" value="2"/>
</dbReference>
<sequence>MNRLRALAMVPALLVVVAAALGPTLAPQPAERAVGIPFADPNGAAWLGTDRLGRDVLSRLLYGGWGLLLLAAVIAVLVTVVASVLGAVAALRPRVGALIETATDFAMLVPVVLGILLVLTSWPDAGIYGLIVVAMLFGVPYCARVFAATAAGVAASGYVEAARASGESLPHLVFREVLPNLREVFAAQLGLRFVEAVYLVSTASFLHLPTTLGSGNWAVMVRDNASGILLNPWAVLAPSLAIAVVAVSVNLAVSEFGRGRQVAAMADMAGVRQGDDLGPAESPVFDEGADVAVGSSTAKRSVVSGGDNGSGGRSRLATAATPPRQGAGPAASSATEMSLSGMASGGIDASVPDDGGDSIDGGSEPDSLVIVDGLLVRGQAGQELVGPVSFRMRPGTVTALTGPSGSGKTTLMRALLGHLPTGAVLAAGTVRVAEQAVFALDPAELRRFRRTRITYVGQDPGSALNPLMRVRTLLAEVARDRSESALLEALAAVGLAAEHLRRRPGELSGGQQRRVALARALVRRTDVLVLDEPLAGLHGSLRTEIAELLSELAKRGTTILLSGHDTATIRTIADQVIEVGTQSPPHPATAPDTDAKGAAEPTALGLPAHPATNPEARIALRASGISATSGEHRVLADIDLALTAGSALAVVGASGAGKTTLARVIAGLRAAEGGSLLLADNPIEIGGKRRIGRGGDGIQLVPQNPMSALNPRRTVAQTLGRPLRRIARVRKSAAPQRITELLDAVELPAALAARYPHELSGGQRQRVALARALAAEPSVLICDEITSALDHATAASIMALLDRIRGDRGTALLVITHDMNLVAGHCTELVVLDQGRIVESGRTAEVLANPVEQATHDLLV</sequence>
<keyword evidence="3 9" id="KW-0813">Transport</keyword>
<keyword evidence="5" id="KW-0547">Nucleotide-binding</keyword>
<comment type="subcellular location">
    <subcellularLocation>
        <location evidence="9">Cell membrane</location>
        <topology evidence="9">Multi-pass membrane protein</topology>
    </subcellularLocation>
    <subcellularLocation>
        <location evidence="1">Membrane</location>
        <topology evidence="1">Multi-pass membrane protein</topology>
    </subcellularLocation>
</comment>